<feature type="compositionally biased region" description="Basic and acidic residues" evidence="1">
    <location>
        <begin position="1"/>
        <end position="19"/>
    </location>
</feature>
<name>A0AAD7WHD4_9TELE</name>
<accession>A0AAD7WHD4</accession>
<sequence>MDVDVKTDWKEEGTQERLPEGMMLSRPKDRHGLSGRWSGHGCDVISRHLVGGVNNRQRELRQEGGDSQLYGTDAHLSGLHHVGHHSDEDLWDHNHTGSMLLRG</sequence>
<protein>
    <submittedName>
        <fullName evidence="2">Uncharacterized protein</fullName>
    </submittedName>
</protein>
<evidence type="ECO:0000256" key="1">
    <source>
        <dbReference type="SAM" id="MobiDB-lite"/>
    </source>
</evidence>
<organism evidence="2 3">
    <name type="scientific">Aldrovandia affinis</name>
    <dbReference type="NCBI Taxonomy" id="143900"/>
    <lineage>
        <taxon>Eukaryota</taxon>
        <taxon>Metazoa</taxon>
        <taxon>Chordata</taxon>
        <taxon>Craniata</taxon>
        <taxon>Vertebrata</taxon>
        <taxon>Euteleostomi</taxon>
        <taxon>Actinopterygii</taxon>
        <taxon>Neopterygii</taxon>
        <taxon>Teleostei</taxon>
        <taxon>Notacanthiformes</taxon>
        <taxon>Halosauridae</taxon>
        <taxon>Aldrovandia</taxon>
    </lineage>
</organism>
<dbReference type="AlphaFoldDB" id="A0AAD7WHD4"/>
<reference evidence="2" key="1">
    <citation type="journal article" date="2023" name="Science">
        <title>Genome structures resolve the early diversification of teleost fishes.</title>
        <authorList>
            <person name="Parey E."/>
            <person name="Louis A."/>
            <person name="Montfort J."/>
            <person name="Bouchez O."/>
            <person name="Roques C."/>
            <person name="Iampietro C."/>
            <person name="Lluch J."/>
            <person name="Castinel A."/>
            <person name="Donnadieu C."/>
            <person name="Desvignes T."/>
            <person name="Floi Bucao C."/>
            <person name="Jouanno E."/>
            <person name="Wen M."/>
            <person name="Mejri S."/>
            <person name="Dirks R."/>
            <person name="Jansen H."/>
            <person name="Henkel C."/>
            <person name="Chen W.J."/>
            <person name="Zahm M."/>
            <person name="Cabau C."/>
            <person name="Klopp C."/>
            <person name="Thompson A.W."/>
            <person name="Robinson-Rechavi M."/>
            <person name="Braasch I."/>
            <person name="Lecointre G."/>
            <person name="Bobe J."/>
            <person name="Postlethwait J.H."/>
            <person name="Berthelot C."/>
            <person name="Roest Crollius H."/>
            <person name="Guiguen Y."/>
        </authorList>
    </citation>
    <scope>NUCLEOTIDE SEQUENCE</scope>
    <source>
        <strain evidence="2">NC1722</strain>
    </source>
</reference>
<proteinExistence type="predicted"/>
<dbReference type="Proteomes" id="UP001221898">
    <property type="component" value="Unassembled WGS sequence"/>
</dbReference>
<evidence type="ECO:0000313" key="2">
    <source>
        <dbReference type="EMBL" id="KAJ8397136.1"/>
    </source>
</evidence>
<comment type="caution">
    <text evidence="2">The sequence shown here is derived from an EMBL/GenBank/DDBJ whole genome shotgun (WGS) entry which is preliminary data.</text>
</comment>
<feature type="region of interest" description="Disordered" evidence="1">
    <location>
        <begin position="1"/>
        <end position="37"/>
    </location>
</feature>
<gene>
    <name evidence="2" type="ORF">AAFF_G00009900</name>
</gene>
<dbReference type="EMBL" id="JAINUG010000100">
    <property type="protein sequence ID" value="KAJ8397136.1"/>
    <property type="molecule type" value="Genomic_DNA"/>
</dbReference>
<evidence type="ECO:0000313" key="3">
    <source>
        <dbReference type="Proteomes" id="UP001221898"/>
    </source>
</evidence>
<keyword evidence="3" id="KW-1185">Reference proteome</keyword>